<dbReference type="AlphaFoldDB" id="A0A9N9L881"/>
<dbReference type="GO" id="GO:0016491">
    <property type="term" value="F:oxidoreductase activity"/>
    <property type="evidence" value="ECO:0007669"/>
    <property type="project" value="UniProtKB-KW"/>
</dbReference>
<dbReference type="Pfam" id="PF08031">
    <property type="entry name" value="BBE"/>
    <property type="match status" value="1"/>
</dbReference>
<comment type="similarity">
    <text evidence="1">Belongs to the oxygen-dependent FAD-linked oxidoreductase family.</text>
</comment>
<evidence type="ECO:0000256" key="1">
    <source>
        <dbReference type="ARBA" id="ARBA00005466"/>
    </source>
</evidence>
<feature type="chain" id="PRO_5040279520" description="FAD-binding PCMH-type domain-containing protein" evidence="3">
    <location>
        <begin position="20"/>
        <end position="642"/>
    </location>
</feature>
<dbReference type="SUPFAM" id="SSF56176">
    <property type="entry name" value="FAD-binding/transporter-associated domain-like"/>
    <property type="match status" value="1"/>
</dbReference>
<dbReference type="InterPro" id="IPR036318">
    <property type="entry name" value="FAD-bd_PCMH-like_sf"/>
</dbReference>
<dbReference type="InterPro" id="IPR016166">
    <property type="entry name" value="FAD-bd_PCMH"/>
</dbReference>
<dbReference type="GO" id="GO:0071949">
    <property type="term" value="F:FAD binding"/>
    <property type="evidence" value="ECO:0007669"/>
    <property type="project" value="InterPro"/>
</dbReference>
<feature type="non-terminal residue" evidence="5">
    <location>
        <position position="1"/>
    </location>
</feature>
<proteinExistence type="inferred from homology"/>
<dbReference type="PANTHER" id="PTHR13878">
    <property type="entry name" value="GULONOLACTONE OXIDASE"/>
    <property type="match status" value="1"/>
</dbReference>
<dbReference type="Proteomes" id="UP000696280">
    <property type="component" value="Unassembled WGS sequence"/>
</dbReference>
<feature type="signal peptide" evidence="3">
    <location>
        <begin position="1"/>
        <end position="19"/>
    </location>
</feature>
<organism evidence="5 6">
    <name type="scientific">Hymenoscyphus fraxineus</name>
    <dbReference type="NCBI Taxonomy" id="746836"/>
    <lineage>
        <taxon>Eukaryota</taxon>
        <taxon>Fungi</taxon>
        <taxon>Dikarya</taxon>
        <taxon>Ascomycota</taxon>
        <taxon>Pezizomycotina</taxon>
        <taxon>Leotiomycetes</taxon>
        <taxon>Helotiales</taxon>
        <taxon>Helotiaceae</taxon>
        <taxon>Hymenoscyphus</taxon>
    </lineage>
</organism>
<sequence>MASLSRFVYLASAFSLVAAHINTRGGQTLVDNSPIISLAAEYVEGNTTEAEKLQLTETSLENLTISSLSDPSLFHFAGSPIKQNLNNSRKCKVFPGDTSWPSKPTWETLNLLSGGALIETVPIGAVCYTNHSAYNATACTNLLANWYDDAIQSEQDPTSIMSPLYQGETCQPQNGNKSTCTLGSFPPYSIKATNVFQIQLAINFARNTGIRLVVKNTGHDFLGKSTGAGALSIWTHNLKSIEYMDSYKTPSYEGPVFRMGPGVTVAEMYETADKYGVTAQGGECKGVGVAGGYLAGGGHNPLISKFGMAADQVLSINLVTPDGRFVTADENQHQDLFWAVRGGGGATWGVVTSMTVKVHPKMMVSGATWIVTSGNDTGIPDELLWEAMFLYWRKFPEFADAGSYGYTFLFPRELAPSTKTGYQWTMRPWVIPEMNLEDFKGLVAPLFKEWEEIGFSIEPEFFEYDNFYEGWKNHFPFGQVALSNWRTAGRLIPRRNWEDDGLLNRTMGTIKSVAEDGSGYVMYNYNGAAPIGTPPNAIHPAWRETLMFLQVGNLWPEGDEEASETLNKKLTRNWMKSLIELTPGQGGYVNEGDLMDLDFAQNFWGVNYERLLAIKNAVDPWDLFWAPTAVGSENWFVTGQTD</sequence>
<dbReference type="InterPro" id="IPR050432">
    <property type="entry name" value="FAD-linked_Oxidoreductases_BP"/>
</dbReference>
<evidence type="ECO:0000256" key="3">
    <source>
        <dbReference type="SAM" id="SignalP"/>
    </source>
</evidence>
<evidence type="ECO:0000259" key="4">
    <source>
        <dbReference type="PROSITE" id="PS51387"/>
    </source>
</evidence>
<dbReference type="Pfam" id="PF01565">
    <property type="entry name" value="FAD_binding_4"/>
    <property type="match status" value="1"/>
</dbReference>
<dbReference type="EMBL" id="CAJVRL010000105">
    <property type="protein sequence ID" value="CAG8961274.1"/>
    <property type="molecule type" value="Genomic_DNA"/>
</dbReference>
<protein>
    <recommendedName>
        <fullName evidence="4">FAD-binding PCMH-type domain-containing protein</fullName>
    </recommendedName>
</protein>
<dbReference type="Gene3D" id="3.40.462.20">
    <property type="match status" value="1"/>
</dbReference>
<dbReference type="InterPro" id="IPR012951">
    <property type="entry name" value="BBE"/>
</dbReference>
<reference evidence="5" key="1">
    <citation type="submission" date="2021-07" db="EMBL/GenBank/DDBJ databases">
        <authorList>
            <person name="Durling M."/>
        </authorList>
    </citation>
    <scope>NUCLEOTIDE SEQUENCE</scope>
</reference>
<dbReference type="PROSITE" id="PS51387">
    <property type="entry name" value="FAD_PCMH"/>
    <property type="match status" value="1"/>
</dbReference>
<comment type="caution">
    <text evidence="5">The sequence shown here is derived from an EMBL/GenBank/DDBJ whole genome shotgun (WGS) entry which is preliminary data.</text>
</comment>
<gene>
    <name evidence="5" type="ORF">HYFRA_00013553</name>
</gene>
<dbReference type="InterPro" id="IPR016169">
    <property type="entry name" value="FAD-bd_PCMH_sub2"/>
</dbReference>
<feature type="domain" description="FAD-binding PCMH-type" evidence="4">
    <location>
        <begin position="182"/>
        <end position="361"/>
    </location>
</feature>
<keyword evidence="3" id="KW-0732">Signal</keyword>
<name>A0A9N9L881_9HELO</name>
<evidence type="ECO:0000313" key="6">
    <source>
        <dbReference type="Proteomes" id="UP000696280"/>
    </source>
</evidence>
<dbReference type="PANTHER" id="PTHR13878:SF91">
    <property type="entry name" value="FAD BINDING DOMAIN PROTEIN (AFU_ORTHOLOGUE AFUA_6G12070)-RELATED"/>
    <property type="match status" value="1"/>
</dbReference>
<evidence type="ECO:0000313" key="5">
    <source>
        <dbReference type="EMBL" id="CAG8961274.1"/>
    </source>
</evidence>
<dbReference type="InterPro" id="IPR006094">
    <property type="entry name" value="Oxid_FAD_bind_N"/>
</dbReference>
<keyword evidence="2" id="KW-0560">Oxidoreductase</keyword>
<accession>A0A9N9L881</accession>
<evidence type="ECO:0000256" key="2">
    <source>
        <dbReference type="ARBA" id="ARBA00023002"/>
    </source>
</evidence>
<keyword evidence="6" id="KW-1185">Reference proteome</keyword>
<dbReference type="Gene3D" id="3.30.465.10">
    <property type="match status" value="2"/>
</dbReference>
<dbReference type="OrthoDB" id="9983560at2759"/>